<dbReference type="AlphaFoldDB" id="A0AAW5KSF0"/>
<dbReference type="Gene3D" id="1.10.1740.180">
    <property type="match status" value="1"/>
</dbReference>
<sequence length="471" mass="53988">MYQHDHQYRCTIIRGKSQKEIDDLLPAYALIISDICPCSKDTFDIQFNEKLKKYLPADKQMDKTLNNHRTEIAGKLFGMYYASSQDDDAIVYPSERTLKYLEDNDQPAFFKDVCYKMQFPNGMSKPKNALEVIRSDVSIRQYCYLLKVLILAKYSSITLTKSDIGYYILNNLDVLQRKATPAEVIEQIIKDRKNNIKRKVHTEGKASSYDVQHINEQINYLELANLIIIDEQDVAINPNEMETIELFAEEYNSDPMFDCSLYDLDSIDGRKEFSQAWNEYFASLSSVSEKFATSLAALKPATEEKTDTKKQSTLTNKVALGDEGEEFIYEYEKKRVAAFNARLANKVIALGKQKGLGYDIQSVIAELGDMAEFVKYIEVKSTKRVTAPDVDSTTWFDTLNITRNEYIAAQQHGEFYAIYRVYFTRGGVTVFVINNFWSKYKDKKLEVTPLTYRVDFSSIAVDSVLDTSIGG</sequence>
<reference evidence="3" key="1">
    <citation type="submission" date="2022-06" db="EMBL/GenBank/DDBJ databases">
        <title>Isolation of gut microbiota from human fecal samples.</title>
        <authorList>
            <person name="Pamer E.G."/>
            <person name="Barat B."/>
            <person name="Waligurski E."/>
            <person name="Medina S."/>
            <person name="Paddock L."/>
            <person name="Mostad J."/>
        </authorList>
    </citation>
    <scope>NUCLEOTIDE SEQUENCE</scope>
    <source>
        <strain evidence="3">DFI.5.57</strain>
    </source>
</reference>
<accession>A0AAW5KSF0</accession>
<dbReference type="Pfam" id="PF11564">
    <property type="entry name" value="BpuJI_N"/>
    <property type="match status" value="1"/>
</dbReference>
<dbReference type="Gene3D" id="1.10.10.2090">
    <property type="match status" value="1"/>
</dbReference>
<dbReference type="InterPro" id="IPR024975">
    <property type="entry name" value="NOV_C"/>
</dbReference>
<feature type="domain" description="Restriction endonuclease type II BpuJI N-terminal" evidence="1">
    <location>
        <begin position="5"/>
        <end position="266"/>
    </location>
</feature>
<protein>
    <submittedName>
        <fullName evidence="3">DUF3883 domain-containing protein</fullName>
    </submittedName>
</protein>
<proteinExistence type="predicted"/>
<gene>
    <name evidence="3" type="ORF">NE632_11630</name>
</gene>
<dbReference type="Gene3D" id="1.10.10.2080">
    <property type="match status" value="1"/>
</dbReference>
<evidence type="ECO:0000259" key="2">
    <source>
        <dbReference type="Pfam" id="PF13020"/>
    </source>
</evidence>
<dbReference type="InterPro" id="IPR021108">
    <property type="entry name" value="Restrct_endonuc_II_BpuJI_N"/>
</dbReference>
<evidence type="ECO:0000313" key="3">
    <source>
        <dbReference type="EMBL" id="MCQ5153951.1"/>
    </source>
</evidence>
<dbReference type="EMBL" id="JANGCN010000031">
    <property type="protein sequence ID" value="MCQ5153951.1"/>
    <property type="molecule type" value="Genomic_DNA"/>
</dbReference>
<evidence type="ECO:0000259" key="1">
    <source>
        <dbReference type="Pfam" id="PF11564"/>
    </source>
</evidence>
<dbReference type="RefSeq" id="WP_256322403.1">
    <property type="nucleotide sequence ID" value="NZ_JANGCN010000031.1"/>
</dbReference>
<name>A0AAW5KSF0_9FIRM</name>
<dbReference type="Pfam" id="PF13020">
    <property type="entry name" value="NOV_C"/>
    <property type="match status" value="1"/>
</dbReference>
<dbReference type="Proteomes" id="UP001206236">
    <property type="component" value="Unassembled WGS sequence"/>
</dbReference>
<organism evidence="3 4">
    <name type="scientific">Ruminococcus bicirculans</name>
    <name type="common">ex Wegman et al. 2014</name>
    <dbReference type="NCBI Taxonomy" id="1160721"/>
    <lineage>
        <taxon>Bacteria</taxon>
        <taxon>Bacillati</taxon>
        <taxon>Bacillota</taxon>
        <taxon>Clostridia</taxon>
        <taxon>Eubacteriales</taxon>
        <taxon>Oscillospiraceae</taxon>
        <taxon>Ruminococcus</taxon>
    </lineage>
</organism>
<evidence type="ECO:0000313" key="4">
    <source>
        <dbReference type="Proteomes" id="UP001206236"/>
    </source>
</evidence>
<feature type="domain" description="Protein NO VEIN C-terminal" evidence="2">
    <location>
        <begin position="325"/>
        <end position="424"/>
    </location>
</feature>
<comment type="caution">
    <text evidence="3">The sequence shown here is derived from an EMBL/GenBank/DDBJ whole genome shotgun (WGS) entry which is preliminary data.</text>
</comment>